<evidence type="ECO:0000313" key="2">
    <source>
        <dbReference type="WBParaSite" id="JU765_v2.g3902.t1"/>
    </source>
</evidence>
<evidence type="ECO:0000313" key="1">
    <source>
        <dbReference type="Proteomes" id="UP000887576"/>
    </source>
</evidence>
<protein>
    <submittedName>
        <fullName evidence="2">ABC transmembrane type-1 domain-containing protein</fullName>
    </submittedName>
</protein>
<accession>A0AC34R628</accession>
<name>A0AC34R628_9BILA</name>
<proteinExistence type="predicted"/>
<dbReference type="Proteomes" id="UP000887576">
    <property type="component" value="Unplaced"/>
</dbReference>
<sequence length="461" mass="51571">MKDGEITDFGTYEELCSRKNSTFDELLKELRIKQQEEEENVEDATLVEEMNDVLLELIGSPTNRELQVHRRARTTSDEMLIGRQISVSSTHSNSSHPIICRSTSHLANAKLVEDEELAAGKVNSKMYLEYIKACGVGLCVAFFFTMFLVHAVLEGTSKIWLSKWTTEMASNFTQTNPVIDLGIYAGFGFSSFIFLSLARTMVAVGSHRASKKLHDGLLFSLLRSPMTFFDTTPVGRILNRLSNDIEKIDDDVPGKMGFTTGTSIGGLLGQIARNVKDLEQSIVSVERVQEYVDNEHEAEWDSLASPRLTWPEKGEVKFSDFSLKYRQNTPLVLKHLNLTVFPGQKVGIVGRTGAGKTSLTMALFRIVEPATGTIFIDDVDFRNEATAAVDVETDQLIQQSIRTEFSNCTILTIAHRLNTILDYDKVLVMDSGEIREFDSPKKLLENKQSLFYGLAVQAKLI</sequence>
<organism evidence="1 2">
    <name type="scientific">Panagrolaimus sp. JU765</name>
    <dbReference type="NCBI Taxonomy" id="591449"/>
    <lineage>
        <taxon>Eukaryota</taxon>
        <taxon>Metazoa</taxon>
        <taxon>Ecdysozoa</taxon>
        <taxon>Nematoda</taxon>
        <taxon>Chromadorea</taxon>
        <taxon>Rhabditida</taxon>
        <taxon>Tylenchina</taxon>
        <taxon>Panagrolaimomorpha</taxon>
        <taxon>Panagrolaimoidea</taxon>
        <taxon>Panagrolaimidae</taxon>
        <taxon>Panagrolaimus</taxon>
    </lineage>
</organism>
<reference evidence="2" key="1">
    <citation type="submission" date="2022-11" db="UniProtKB">
        <authorList>
            <consortium name="WormBaseParasite"/>
        </authorList>
    </citation>
    <scope>IDENTIFICATION</scope>
</reference>
<dbReference type="WBParaSite" id="JU765_v2.g3902.t1">
    <property type="protein sequence ID" value="JU765_v2.g3902.t1"/>
    <property type="gene ID" value="JU765_v2.g3902"/>
</dbReference>